<dbReference type="InterPro" id="IPR010642">
    <property type="entry name" value="Invasion_prot_B"/>
</dbReference>
<evidence type="ECO:0000313" key="3">
    <source>
        <dbReference type="Proteomes" id="UP000234882"/>
    </source>
</evidence>
<dbReference type="AlphaFoldDB" id="A0A2K9MI14"/>
<reference evidence="3" key="1">
    <citation type="submission" date="2017-12" db="EMBL/GenBank/DDBJ databases">
        <title>Genomic analysis of Paracoccus sp. CBA4604.</title>
        <authorList>
            <person name="Roh S.W."/>
            <person name="Kim J.Y."/>
            <person name="Kim J.S."/>
        </authorList>
    </citation>
    <scope>NUCLEOTIDE SEQUENCE [LARGE SCALE GENOMIC DNA]</scope>
    <source>
        <strain evidence="3">CBA4604</strain>
    </source>
</reference>
<organism evidence="2 3">
    <name type="scientific">Paracoccus jeotgali</name>
    <dbReference type="NCBI Taxonomy" id="2065379"/>
    <lineage>
        <taxon>Bacteria</taxon>
        <taxon>Pseudomonadati</taxon>
        <taxon>Pseudomonadota</taxon>
        <taxon>Alphaproteobacteria</taxon>
        <taxon>Rhodobacterales</taxon>
        <taxon>Paracoccaceae</taxon>
        <taxon>Paracoccus</taxon>
    </lineage>
</organism>
<proteinExistence type="predicted"/>
<dbReference type="InterPro" id="IPR038696">
    <property type="entry name" value="IalB_sf"/>
</dbReference>
<dbReference type="Pfam" id="PF06776">
    <property type="entry name" value="IalB"/>
    <property type="match status" value="1"/>
</dbReference>
<dbReference type="KEGG" id="paru:CYR75_13935"/>
<evidence type="ECO:0000256" key="1">
    <source>
        <dbReference type="SAM" id="SignalP"/>
    </source>
</evidence>
<feature type="signal peptide" evidence="1">
    <location>
        <begin position="1"/>
        <end position="28"/>
    </location>
</feature>
<name>A0A2K9MI14_9RHOB</name>
<keyword evidence="1" id="KW-0732">Signal</keyword>
<dbReference type="Proteomes" id="UP000234882">
    <property type="component" value="Chromosome"/>
</dbReference>
<keyword evidence="3" id="KW-1185">Reference proteome</keyword>
<protein>
    <recommendedName>
        <fullName evidence="4">Invasion associated locus B family protein</fullName>
    </recommendedName>
</protein>
<sequence>MTITSLRGAAAIIAVATALATSVAPVMAQESTNVVATEGDWTVFAGSNPKECWAVSPPKSTRNTKDGQVVEVQRGDIRLYVAYRPGAAGEVSFTGGYPFKPGSTVKVDVGGQKFDLFTEGENAWTGSSAEDAKLIAALRAGSSVTLTAVSSRGTQTVDTFSLSGITAATNAAKARCQ</sequence>
<feature type="chain" id="PRO_5014655787" description="Invasion associated locus B family protein" evidence="1">
    <location>
        <begin position="29"/>
        <end position="177"/>
    </location>
</feature>
<dbReference type="OrthoDB" id="9806572at2"/>
<accession>A0A2K9MI14</accession>
<evidence type="ECO:0000313" key="2">
    <source>
        <dbReference type="EMBL" id="AUM75254.1"/>
    </source>
</evidence>
<gene>
    <name evidence="2" type="ORF">CYR75_13935</name>
</gene>
<dbReference type="EMBL" id="CP025583">
    <property type="protein sequence ID" value="AUM75254.1"/>
    <property type="molecule type" value="Genomic_DNA"/>
</dbReference>
<dbReference type="Gene3D" id="2.60.40.1880">
    <property type="entry name" value="Invasion associated locus B (IalB) protein"/>
    <property type="match status" value="1"/>
</dbReference>
<evidence type="ECO:0008006" key="4">
    <source>
        <dbReference type="Google" id="ProtNLM"/>
    </source>
</evidence>
<dbReference type="RefSeq" id="WP_101500598.1">
    <property type="nucleotide sequence ID" value="NZ_CP025583.1"/>
</dbReference>